<accession>A0A174Z8C5</accession>
<organism evidence="1 3">
    <name type="scientific">[Eubacterium] siraeum</name>
    <dbReference type="NCBI Taxonomy" id="39492"/>
    <lineage>
        <taxon>Bacteria</taxon>
        <taxon>Bacillati</taxon>
        <taxon>Bacillota</taxon>
        <taxon>Clostridia</taxon>
        <taxon>Eubacteriales</taxon>
        <taxon>Oscillospiraceae</taxon>
        <taxon>Oscillospiraceae incertae sedis</taxon>
    </lineage>
</organism>
<gene>
    <name evidence="1" type="ORF">ERS852540_00722</name>
    <name evidence="2" type="ORF">PNE09_06920</name>
</gene>
<dbReference type="AlphaFoldDB" id="A0A174Z8C5"/>
<proteinExistence type="predicted"/>
<dbReference type="EMBL" id="JAQLXW010000008">
    <property type="protein sequence ID" value="MDB8003797.1"/>
    <property type="molecule type" value="Genomic_DNA"/>
</dbReference>
<dbReference type="Pfam" id="PF07873">
    <property type="entry name" value="YabP"/>
    <property type="match status" value="1"/>
</dbReference>
<reference evidence="1 3" key="1">
    <citation type="submission" date="2015-09" db="EMBL/GenBank/DDBJ databases">
        <authorList>
            <consortium name="Pathogen Informatics"/>
        </authorList>
    </citation>
    <scope>NUCLEOTIDE SEQUENCE [LARGE SCALE GENOMIC DNA]</scope>
    <source>
        <strain evidence="1 3">2789STDY5834928</strain>
    </source>
</reference>
<evidence type="ECO:0000313" key="1">
    <source>
        <dbReference type="EMBL" id="CUQ83613.1"/>
    </source>
</evidence>
<dbReference type="EMBL" id="CZBY01000004">
    <property type="protein sequence ID" value="CUQ83613.1"/>
    <property type="molecule type" value="Genomic_DNA"/>
</dbReference>
<name>A0A174Z8C5_9FIRM</name>
<sequence length="95" mass="10928">MNVDKLAMRYEQLKNKTRKHSFITLKDNRSAELECCRKILKFEDNIIELEIPCGIVRIIGIGLKFKTFGYDSVKISGKIHSVGFEQINHGKTEEA</sequence>
<dbReference type="Proteomes" id="UP000095662">
    <property type="component" value="Unassembled WGS sequence"/>
</dbReference>
<protein>
    <submittedName>
        <fullName evidence="1">Sporulation protein YqfC</fullName>
    </submittedName>
    <submittedName>
        <fullName evidence="2">YabP/YqfC family sporulation protein</fullName>
    </submittedName>
</protein>
<dbReference type="InterPro" id="IPR022476">
    <property type="entry name" value="Spore_YabP/YqfC"/>
</dbReference>
<dbReference type="Proteomes" id="UP001210809">
    <property type="component" value="Unassembled WGS sequence"/>
</dbReference>
<evidence type="ECO:0000313" key="2">
    <source>
        <dbReference type="EMBL" id="MDB8003797.1"/>
    </source>
</evidence>
<evidence type="ECO:0000313" key="3">
    <source>
        <dbReference type="Proteomes" id="UP000095662"/>
    </source>
</evidence>
<dbReference type="STRING" id="39492.ERS852540_00722"/>
<reference evidence="2" key="2">
    <citation type="submission" date="2023-01" db="EMBL/GenBank/DDBJ databases">
        <title>Human gut microbiome strain richness.</title>
        <authorList>
            <person name="Chen-Liaw A."/>
        </authorList>
    </citation>
    <scope>NUCLEOTIDE SEQUENCE</scope>
    <source>
        <strain evidence="2">1001283st1_G1_1001283B150217_161031</strain>
    </source>
</reference>